<protein>
    <submittedName>
        <fullName evidence="2">Maf-like protein CV_0124</fullName>
    </submittedName>
</protein>
<reference evidence="2" key="1">
    <citation type="submission" date="2014-09" db="EMBL/GenBank/DDBJ databases">
        <authorList>
            <person name="Magalhaes I.L.F."/>
            <person name="Oliveira U."/>
            <person name="Santos F.R."/>
            <person name="Vidigal T.H.D.A."/>
            <person name="Brescovit A.D."/>
            <person name="Santos A.J."/>
        </authorList>
    </citation>
    <scope>NUCLEOTIDE SEQUENCE</scope>
    <source>
        <tissue evidence="2">Shoot tissue taken approximately 20 cm above the soil surface</tissue>
    </source>
</reference>
<reference evidence="2" key="2">
    <citation type="journal article" date="2015" name="Data Brief">
        <title>Shoot transcriptome of the giant reed, Arundo donax.</title>
        <authorList>
            <person name="Barrero R.A."/>
            <person name="Guerrero F.D."/>
            <person name="Moolhuijzen P."/>
            <person name="Goolsby J.A."/>
            <person name="Tidwell J."/>
            <person name="Bellgard S.E."/>
            <person name="Bellgard M.I."/>
        </authorList>
    </citation>
    <scope>NUCLEOTIDE SEQUENCE</scope>
    <source>
        <tissue evidence="2">Shoot tissue taken approximately 20 cm above the soil surface</tissue>
    </source>
</reference>
<name>A0A0A9DLT8_ARUDO</name>
<dbReference type="EMBL" id="GBRH01208341">
    <property type="protein sequence ID" value="JAD89554.1"/>
    <property type="molecule type" value="Transcribed_RNA"/>
</dbReference>
<evidence type="ECO:0000313" key="2">
    <source>
        <dbReference type="EMBL" id="JAD89554.1"/>
    </source>
</evidence>
<sequence length="82" mass="9432">MLSFIRLACLSLIVCPLHYRIQQLWWQHPKTIPRLPSQGSGFANFYYAVMPLSHSLSLSLSYCRLMRGWYLGSQAACCLSIH</sequence>
<proteinExistence type="predicted"/>
<organism evidence="2">
    <name type="scientific">Arundo donax</name>
    <name type="common">Giant reed</name>
    <name type="synonym">Donax arundinaceus</name>
    <dbReference type="NCBI Taxonomy" id="35708"/>
    <lineage>
        <taxon>Eukaryota</taxon>
        <taxon>Viridiplantae</taxon>
        <taxon>Streptophyta</taxon>
        <taxon>Embryophyta</taxon>
        <taxon>Tracheophyta</taxon>
        <taxon>Spermatophyta</taxon>
        <taxon>Magnoliopsida</taxon>
        <taxon>Liliopsida</taxon>
        <taxon>Poales</taxon>
        <taxon>Poaceae</taxon>
        <taxon>PACMAD clade</taxon>
        <taxon>Arundinoideae</taxon>
        <taxon>Arundineae</taxon>
        <taxon>Arundo</taxon>
    </lineage>
</organism>
<accession>A0A0A9DLT8</accession>
<feature type="signal peptide" evidence="1">
    <location>
        <begin position="1"/>
        <end position="16"/>
    </location>
</feature>
<evidence type="ECO:0000256" key="1">
    <source>
        <dbReference type="SAM" id="SignalP"/>
    </source>
</evidence>
<dbReference type="AlphaFoldDB" id="A0A0A9DLT8"/>
<feature type="chain" id="PRO_5002061408" evidence="1">
    <location>
        <begin position="17"/>
        <end position="82"/>
    </location>
</feature>
<keyword evidence="1" id="KW-0732">Signal</keyword>